<proteinExistence type="predicted"/>
<name>A0A8S9UIR1_PHYIN</name>
<gene>
    <name evidence="1" type="ORF">GN958_ATG12043</name>
</gene>
<evidence type="ECO:0000313" key="2">
    <source>
        <dbReference type="Proteomes" id="UP000704712"/>
    </source>
</evidence>
<organism evidence="1 2">
    <name type="scientific">Phytophthora infestans</name>
    <name type="common">Potato late blight agent</name>
    <name type="synonym">Botrytis infestans</name>
    <dbReference type="NCBI Taxonomy" id="4787"/>
    <lineage>
        <taxon>Eukaryota</taxon>
        <taxon>Sar</taxon>
        <taxon>Stramenopiles</taxon>
        <taxon>Oomycota</taxon>
        <taxon>Peronosporomycetes</taxon>
        <taxon>Peronosporales</taxon>
        <taxon>Peronosporaceae</taxon>
        <taxon>Phytophthora</taxon>
    </lineage>
</organism>
<sequence length="108" mass="12592">MQRKAFSDKRVMLDPRSMLLVLDSLKTHNLAMYFNKNAAPKLNLCLQLMDVAVMKVFKDRAFIFLSRFDFVGYCNTLYRSLYLQHHMENDFPSTPHRSGCVIATPEEV</sequence>
<evidence type="ECO:0008006" key="3">
    <source>
        <dbReference type="Google" id="ProtNLM"/>
    </source>
</evidence>
<dbReference type="EMBL" id="JAACNO010001630">
    <property type="protein sequence ID" value="KAF4138834.1"/>
    <property type="molecule type" value="Genomic_DNA"/>
</dbReference>
<dbReference type="Proteomes" id="UP000704712">
    <property type="component" value="Unassembled WGS sequence"/>
</dbReference>
<protein>
    <recommendedName>
        <fullName evidence="3">DDE-1 domain-containing protein</fullName>
    </recommendedName>
</protein>
<evidence type="ECO:0000313" key="1">
    <source>
        <dbReference type="EMBL" id="KAF4138834.1"/>
    </source>
</evidence>
<dbReference type="AlphaFoldDB" id="A0A8S9UIR1"/>
<comment type="caution">
    <text evidence="1">The sequence shown here is derived from an EMBL/GenBank/DDBJ whole genome shotgun (WGS) entry which is preliminary data.</text>
</comment>
<accession>A0A8S9UIR1</accession>
<reference evidence="1" key="1">
    <citation type="submission" date="2020-03" db="EMBL/GenBank/DDBJ databases">
        <title>Hybrid Assembly of Korean Phytophthora infestans isolates.</title>
        <authorList>
            <person name="Prokchorchik M."/>
            <person name="Lee Y."/>
            <person name="Seo J."/>
            <person name="Cho J.-H."/>
            <person name="Park Y.-E."/>
            <person name="Jang D.-C."/>
            <person name="Im J.-S."/>
            <person name="Choi J.-G."/>
            <person name="Park H.-J."/>
            <person name="Lee G.-B."/>
            <person name="Lee Y.-G."/>
            <person name="Hong S.-Y."/>
            <person name="Cho K."/>
            <person name="Sohn K.H."/>
        </authorList>
    </citation>
    <scope>NUCLEOTIDE SEQUENCE</scope>
    <source>
        <strain evidence="1">KR_2_A2</strain>
    </source>
</reference>